<feature type="transmembrane region" description="Helical" evidence="6">
    <location>
        <begin position="144"/>
        <end position="163"/>
    </location>
</feature>
<sequence length="298" mass="32340">MGKLYSALIILSLIWGTSFLFIKILLESMDPSAVVFGRSLFGAVTLLVVALFIRNKGVFTNIPWKMLILVSLLNNALPWFLISSSETKISSGLASIINATTPIWTLLIGFLFFSSSLKKNQWIGVLVGFVGIFILSDIKPGEFYSGNTIGVLLMLGATACYGLSGHLTKKYLTGLSVLTISLFTLVFSTIIGLIMMIVLSPQSFGVFSKIEVILPLLGLGSLGSGIAYLLYYYLVQKGSAEFAALVTYLVPVSAIIWGVLLLKEEIHMSMIVGLLIIFVGIYISSMKVKENKKKAAVA</sequence>
<evidence type="ECO:0000256" key="3">
    <source>
        <dbReference type="ARBA" id="ARBA00022692"/>
    </source>
</evidence>
<evidence type="ECO:0000256" key="2">
    <source>
        <dbReference type="ARBA" id="ARBA00007362"/>
    </source>
</evidence>
<dbReference type="InterPro" id="IPR000620">
    <property type="entry name" value="EamA_dom"/>
</dbReference>
<feature type="transmembrane region" description="Helical" evidence="6">
    <location>
        <begin position="64"/>
        <end position="81"/>
    </location>
</feature>
<evidence type="ECO:0000313" key="9">
    <source>
        <dbReference type="Proteomes" id="UP001290455"/>
    </source>
</evidence>
<dbReference type="InterPro" id="IPR037185">
    <property type="entry name" value="EmrE-like"/>
</dbReference>
<name>A0ABU5ITZ7_9BACI</name>
<organism evidence="8 9">
    <name type="scientific">Robertmurraya mangrovi</name>
    <dbReference type="NCBI Taxonomy" id="3098077"/>
    <lineage>
        <taxon>Bacteria</taxon>
        <taxon>Bacillati</taxon>
        <taxon>Bacillota</taxon>
        <taxon>Bacilli</taxon>
        <taxon>Bacillales</taxon>
        <taxon>Bacillaceae</taxon>
        <taxon>Robertmurraya</taxon>
    </lineage>
</organism>
<dbReference type="RefSeq" id="WP_322444915.1">
    <property type="nucleotide sequence ID" value="NZ_JAXOFX010000001.1"/>
</dbReference>
<evidence type="ECO:0000256" key="4">
    <source>
        <dbReference type="ARBA" id="ARBA00022989"/>
    </source>
</evidence>
<keyword evidence="3 6" id="KW-0812">Transmembrane</keyword>
<feature type="transmembrane region" description="Helical" evidence="6">
    <location>
        <begin position="175"/>
        <end position="200"/>
    </location>
</feature>
<dbReference type="SUPFAM" id="SSF103481">
    <property type="entry name" value="Multidrug resistance efflux transporter EmrE"/>
    <property type="match status" value="2"/>
</dbReference>
<feature type="domain" description="EamA" evidence="7">
    <location>
        <begin position="149"/>
        <end position="285"/>
    </location>
</feature>
<keyword evidence="4 6" id="KW-1133">Transmembrane helix</keyword>
<dbReference type="InterPro" id="IPR050638">
    <property type="entry name" value="AA-Vitamin_Transporters"/>
</dbReference>
<keyword evidence="9" id="KW-1185">Reference proteome</keyword>
<feature type="transmembrane region" description="Helical" evidence="6">
    <location>
        <begin position="212"/>
        <end position="235"/>
    </location>
</feature>
<comment type="similarity">
    <text evidence="2">Belongs to the EamA transporter family.</text>
</comment>
<protein>
    <submittedName>
        <fullName evidence="8">DMT family transporter</fullName>
    </submittedName>
</protein>
<evidence type="ECO:0000256" key="1">
    <source>
        <dbReference type="ARBA" id="ARBA00004127"/>
    </source>
</evidence>
<keyword evidence="5 6" id="KW-0472">Membrane</keyword>
<dbReference type="Proteomes" id="UP001290455">
    <property type="component" value="Unassembled WGS sequence"/>
</dbReference>
<evidence type="ECO:0000256" key="6">
    <source>
        <dbReference type="SAM" id="Phobius"/>
    </source>
</evidence>
<feature type="transmembrane region" description="Helical" evidence="6">
    <location>
        <begin position="7"/>
        <end position="26"/>
    </location>
</feature>
<feature type="transmembrane region" description="Helical" evidence="6">
    <location>
        <begin position="32"/>
        <end position="52"/>
    </location>
</feature>
<evidence type="ECO:0000259" key="7">
    <source>
        <dbReference type="Pfam" id="PF00892"/>
    </source>
</evidence>
<evidence type="ECO:0000256" key="5">
    <source>
        <dbReference type="ARBA" id="ARBA00023136"/>
    </source>
</evidence>
<reference evidence="8 9" key="1">
    <citation type="submission" date="2023-11" db="EMBL/GenBank/DDBJ databases">
        <title>Bacillus jintuensis, isolated from a mudflat on the Beibu Gulf coast.</title>
        <authorList>
            <person name="Li M."/>
        </authorList>
    </citation>
    <scope>NUCLEOTIDE SEQUENCE [LARGE SCALE GENOMIC DNA]</scope>
    <source>
        <strain evidence="8 9">31A1R</strain>
    </source>
</reference>
<evidence type="ECO:0000313" key="8">
    <source>
        <dbReference type="EMBL" id="MDZ5470619.1"/>
    </source>
</evidence>
<gene>
    <name evidence="8" type="ORF">SM124_02535</name>
</gene>
<comment type="caution">
    <text evidence="8">The sequence shown here is derived from an EMBL/GenBank/DDBJ whole genome shotgun (WGS) entry which is preliminary data.</text>
</comment>
<dbReference type="EMBL" id="JAXOFX010000001">
    <property type="protein sequence ID" value="MDZ5470619.1"/>
    <property type="molecule type" value="Genomic_DNA"/>
</dbReference>
<dbReference type="PANTHER" id="PTHR32322:SF9">
    <property type="entry name" value="AMINO-ACID METABOLITE EFFLUX PUMP-RELATED"/>
    <property type="match status" value="1"/>
</dbReference>
<feature type="transmembrane region" description="Helical" evidence="6">
    <location>
        <begin position="93"/>
        <end position="113"/>
    </location>
</feature>
<dbReference type="Pfam" id="PF00892">
    <property type="entry name" value="EamA"/>
    <property type="match status" value="2"/>
</dbReference>
<feature type="transmembrane region" description="Helical" evidence="6">
    <location>
        <begin position="120"/>
        <end position="138"/>
    </location>
</feature>
<feature type="domain" description="EamA" evidence="7">
    <location>
        <begin position="7"/>
        <end position="136"/>
    </location>
</feature>
<feature type="transmembrane region" description="Helical" evidence="6">
    <location>
        <begin position="266"/>
        <end position="284"/>
    </location>
</feature>
<comment type="subcellular location">
    <subcellularLocation>
        <location evidence="1">Endomembrane system</location>
        <topology evidence="1">Multi-pass membrane protein</topology>
    </subcellularLocation>
</comment>
<feature type="transmembrane region" description="Helical" evidence="6">
    <location>
        <begin position="242"/>
        <end position="260"/>
    </location>
</feature>
<dbReference type="PANTHER" id="PTHR32322">
    <property type="entry name" value="INNER MEMBRANE TRANSPORTER"/>
    <property type="match status" value="1"/>
</dbReference>
<accession>A0ABU5ITZ7</accession>
<proteinExistence type="inferred from homology"/>